<dbReference type="AlphaFoldDB" id="A0A917BZ20"/>
<dbReference type="SUPFAM" id="SSF52540">
    <property type="entry name" value="P-loop containing nucleoside triphosphate hydrolases"/>
    <property type="match status" value="2"/>
</dbReference>
<dbReference type="GO" id="GO:0005524">
    <property type="term" value="F:ATP binding"/>
    <property type="evidence" value="ECO:0007669"/>
    <property type="project" value="UniProtKB-UniRule"/>
</dbReference>
<comment type="function">
    <text evidence="11">Probably plays a role in ribosome assembly or function. May be involved in resolution of branched DNA intermediates that result from template switching in postreplication gaps. Binds DNA and has ATPase activity.</text>
</comment>
<comment type="caution">
    <text evidence="14">The sequence shown here is derived from an EMBL/GenBank/DDBJ whole genome shotgun (WGS) entry which is preliminary data.</text>
</comment>
<evidence type="ECO:0000256" key="5">
    <source>
        <dbReference type="ARBA" id="ARBA00022801"/>
    </source>
</evidence>
<dbReference type="Pfam" id="PF16326">
    <property type="entry name" value="ABC_tran_CTD"/>
    <property type="match status" value="1"/>
</dbReference>
<dbReference type="InterPro" id="IPR043686">
    <property type="entry name" value="Uup"/>
</dbReference>
<dbReference type="GO" id="GO:0005737">
    <property type="term" value="C:cytoplasm"/>
    <property type="evidence" value="ECO:0007669"/>
    <property type="project" value="UniProtKB-SubCell"/>
</dbReference>
<dbReference type="GO" id="GO:0043022">
    <property type="term" value="F:ribosome binding"/>
    <property type="evidence" value="ECO:0007669"/>
    <property type="project" value="UniProtKB-UniRule"/>
</dbReference>
<evidence type="ECO:0000313" key="14">
    <source>
        <dbReference type="EMBL" id="GGF62497.1"/>
    </source>
</evidence>
<dbReference type="Proteomes" id="UP000632498">
    <property type="component" value="Unassembled WGS sequence"/>
</dbReference>
<dbReference type="Gene3D" id="1.10.287.380">
    <property type="entry name" value="Valyl-tRNA synthetase, C-terminal domain"/>
    <property type="match status" value="1"/>
</dbReference>
<keyword evidence="2 11" id="KW-0677">Repeat</keyword>
<keyword evidence="1 11" id="KW-0963">Cytoplasm</keyword>
<dbReference type="FunFam" id="3.40.50.300:FF:000309">
    <property type="entry name" value="ABC transporter ATP-binding protein"/>
    <property type="match status" value="1"/>
</dbReference>
<evidence type="ECO:0000256" key="2">
    <source>
        <dbReference type="ARBA" id="ARBA00022737"/>
    </source>
</evidence>
<keyword evidence="3 11" id="KW-0547">Nucleotide-binding</keyword>
<gene>
    <name evidence="11" type="primary">uup</name>
    <name evidence="14" type="ORF">GCM10011332_15450</name>
</gene>
<evidence type="ECO:0000256" key="10">
    <source>
        <dbReference type="ARBA" id="ARBA00061478"/>
    </source>
</evidence>
<evidence type="ECO:0000256" key="1">
    <source>
        <dbReference type="ARBA" id="ARBA00022490"/>
    </source>
</evidence>
<dbReference type="InterPro" id="IPR027417">
    <property type="entry name" value="P-loop_NTPase"/>
</dbReference>
<dbReference type="Gene3D" id="3.40.50.300">
    <property type="entry name" value="P-loop containing nucleotide triphosphate hydrolases"/>
    <property type="match status" value="2"/>
</dbReference>
<keyword evidence="8 11" id="KW-0234">DNA repair</keyword>
<evidence type="ECO:0000256" key="8">
    <source>
        <dbReference type="ARBA" id="ARBA00023204"/>
    </source>
</evidence>
<feature type="binding site" evidence="11">
    <location>
        <begin position="316"/>
        <end position="323"/>
    </location>
    <ligand>
        <name>ATP</name>
        <dbReference type="ChEBI" id="CHEBI:30616"/>
        <label>2</label>
    </ligand>
</feature>
<evidence type="ECO:0000256" key="7">
    <source>
        <dbReference type="ARBA" id="ARBA00023125"/>
    </source>
</evidence>
<comment type="catalytic activity">
    <reaction evidence="9 11">
        <text>ATP + H2O = ADP + phosphate + H(+)</text>
        <dbReference type="Rhea" id="RHEA:13065"/>
        <dbReference type="ChEBI" id="CHEBI:15377"/>
        <dbReference type="ChEBI" id="CHEBI:15378"/>
        <dbReference type="ChEBI" id="CHEBI:30616"/>
        <dbReference type="ChEBI" id="CHEBI:43474"/>
        <dbReference type="ChEBI" id="CHEBI:456216"/>
    </reaction>
</comment>
<evidence type="ECO:0000313" key="15">
    <source>
        <dbReference type="Proteomes" id="UP000632498"/>
    </source>
</evidence>
<reference evidence="14" key="2">
    <citation type="submission" date="2020-09" db="EMBL/GenBank/DDBJ databases">
        <authorList>
            <person name="Sun Q."/>
            <person name="Zhou Y."/>
        </authorList>
    </citation>
    <scope>NUCLEOTIDE SEQUENCE</scope>
    <source>
        <strain evidence="14">CGMCC 1.15254</strain>
    </source>
</reference>
<dbReference type="InterPro" id="IPR003439">
    <property type="entry name" value="ABC_transporter-like_ATP-bd"/>
</dbReference>
<dbReference type="EMBL" id="BMHV01000009">
    <property type="protein sequence ID" value="GGF62497.1"/>
    <property type="molecule type" value="Genomic_DNA"/>
</dbReference>
<feature type="region of interest" description="Disordered" evidence="12">
    <location>
        <begin position="497"/>
        <end position="535"/>
    </location>
</feature>
<keyword evidence="6 11" id="KW-0067">ATP-binding</keyword>
<protein>
    <recommendedName>
        <fullName evidence="11">ATP-binding protein Uup</fullName>
        <ecNumber evidence="11">3.6.1.-</ecNumber>
    </recommendedName>
</protein>
<reference evidence="14" key="1">
    <citation type="journal article" date="2014" name="Int. J. Syst. Evol. Microbiol.">
        <title>Complete genome sequence of Corynebacterium casei LMG S-19264T (=DSM 44701T), isolated from a smear-ripened cheese.</title>
        <authorList>
            <consortium name="US DOE Joint Genome Institute (JGI-PGF)"/>
            <person name="Walter F."/>
            <person name="Albersmeier A."/>
            <person name="Kalinowski J."/>
            <person name="Ruckert C."/>
        </authorList>
    </citation>
    <scope>NUCLEOTIDE SEQUENCE</scope>
    <source>
        <strain evidence="14">CGMCC 1.15254</strain>
    </source>
</reference>
<dbReference type="InterPro" id="IPR051309">
    <property type="entry name" value="ABCF_ATPase"/>
</dbReference>
<evidence type="ECO:0000256" key="11">
    <source>
        <dbReference type="HAMAP-Rule" id="MF_00848"/>
    </source>
</evidence>
<keyword evidence="7 11" id="KW-0238">DNA-binding</keyword>
<feature type="binding site" evidence="11">
    <location>
        <begin position="39"/>
        <end position="46"/>
    </location>
    <ligand>
        <name>ATP</name>
        <dbReference type="ChEBI" id="CHEBI:30616"/>
        <label>1</label>
    </ligand>
</feature>
<evidence type="ECO:0000256" key="6">
    <source>
        <dbReference type="ARBA" id="ARBA00022840"/>
    </source>
</evidence>
<feature type="compositionally biased region" description="Basic and acidic residues" evidence="12">
    <location>
        <begin position="497"/>
        <end position="517"/>
    </location>
</feature>
<organism evidence="14 15">
    <name type="scientific">Terasakiella brassicae</name>
    <dbReference type="NCBI Taxonomy" id="1634917"/>
    <lineage>
        <taxon>Bacteria</taxon>
        <taxon>Pseudomonadati</taxon>
        <taxon>Pseudomonadota</taxon>
        <taxon>Alphaproteobacteria</taxon>
        <taxon>Rhodospirillales</taxon>
        <taxon>Terasakiellaceae</taxon>
        <taxon>Terasakiella</taxon>
    </lineage>
</organism>
<dbReference type="PROSITE" id="PS50893">
    <property type="entry name" value="ABC_TRANSPORTER_2"/>
    <property type="match status" value="2"/>
</dbReference>
<feature type="domain" description="ABC transporter" evidence="13">
    <location>
        <begin position="284"/>
        <end position="503"/>
    </location>
</feature>
<evidence type="ECO:0000256" key="12">
    <source>
        <dbReference type="SAM" id="MobiDB-lite"/>
    </source>
</evidence>
<dbReference type="CDD" id="cd03221">
    <property type="entry name" value="ABCF_EF-3"/>
    <property type="match status" value="2"/>
</dbReference>
<dbReference type="RefSeq" id="WP_188663553.1">
    <property type="nucleotide sequence ID" value="NZ_BMHV01000009.1"/>
</dbReference>
<dbReference type="GO" id="GO:0006281">
    <property type="term" value="P:DNA repair"/>
    <property type="evidence" value="ECO:0007669"/>
    <property type="project" value="UniProtKB-KW"/>
</dbReference>
<dbReference type="InterPro" id="IPR003593">
    <property type="entry name" value="AAA+_ATPase"/>
</dbReference>
<dbReference type="PANTHER" id="PTHR42855:SF1">
    <property type="entry name" value="ABC TRANSPORTER DOMAIN-CONTAINING PROTEIN"/>
    <property type="match status" value="1"/>
</dbReference>
<dbReference type="PROSITE" id="PS00211">
    <property type="entry name" value="ABC_TRANSPORTER_1"/>
    <property type="match status" value="1"/>
</dbReference>
<dbReference type="EC" id="3.6.1.-" evidence="11"/>
<evidence type="ECO:0000256" key="9">
    <source>
        <dbReference type="ARBA" id="ARBA00049360"/>
    </source>
</evidence>
<dbReference type="Pfam" id="PF00005">
    <property type="entry name" value="ABC_tran"/>
    <property type="match status" value="2"/>
</dbReference>
<proteinExistence type="inferred from homology"/>
<feature type="compositionally biased region" description="Basic and acidic residues" evidence="12">
    <location>
        <begin position="524"/>
        <end position="535"/>
    </location>
</feature>
<dbReference type="GO" id="GO:0016887">
    <property type="term" value="F:ATP hydrolysis activity"/>
    <property type="evidence" value="ECO:0007669"/>
    <property type="project" value="UniProtKB-UniRule"/>
</dbReference>
<dbReference type="HAMAP" id="MF_00848">
    <property type="entry name" value="Uup"/>
    <property type="match status" value="1"/>
</dbReference>
<comment type="similarity">
    <text evidence="10 11">Belongs to the ABC transporter superfamily. ABCF family. Uup subfamily.</text>
</comment>
<dbReference type="InterPro" id="IPR017871">
    <property type="entry name" value="ABC_transporter-like_CS"/>
</dbReference>
<keyword evidence="14" id="KW-0648">Protein biosynthesis</keyword>
<keyword evidence="4 11" id="KW-0227">DNA damage</keyword>
<dbReference type="InterPro" id="IPR037118">
    <property type="entry name" value="Val-tRNA_synth_C_sf"/>
</dbReference>
<keyword evidence="14" id="KW-0251">Elongation factor</keyword>
<evidence type="ECO:0000256" key="3">
    <source>
        <dbReference type="ARBA" id="ARBA00022741"/>
    </source>
</evidence>
<dbReference type="PANTHER" id="PTHR42855">
    <property type="entry name" value="ABC TRANSPORTER ATP-BINDING SUBUNIT"/>
    <property type="match status" value="1"/>
</dbReference>
<keyword evidence="5 11" id="KW-0378">Hydrolase</keyword>
<accession>A0A917BZ20</accession>
<dbReference type="GO" id="GO:0003746">
    <property type="term" value="F:translation elongation factor activity"/>
    <property type="evidence" value="ECO:0007669"/>
    <property type="project" value="UniProtKB-KW"/>
</dbReference>
<keyword evidence="15" id="KW-1185">Reference proteome</keyword>
<dbReference type="SMART" id="SM00382">
    <property type="entry name" value="AAA"/>
    <property type="match status" value="2"/>
</dbReference>
<comment type="subcellular location">
    <subcellularLocation>
        <location evidence="11">Cytoplasm</location>
    </subcellularLocation>
    <text evidence="11">Associates with ribosomes.</text>
</comment>
<dbReference type="InterPro" id="IPR032524">
    <property type="entry name" value="ABC_tran_C"/>
</dbReference>
<feature type="domain" description="ABC transporter" evidence="13">
    <location>
        <begin position="7"/>
        <end position="217"/>
    </location>
</feature>
<evidence type="ECO:0000256" key="4">
    <source>
        <dbReference type="ARBA" id="ARBA00022763"/>
    </source>
</evidence>
<evidence type="ECO:0000259" key="13">
    <source>
        <dbReference type="PROSITE" id="PS50893"/>
    </source>
</evidence>
<sequence>MALPPLLTLRDVHVTFGGRPVFEGVECAVQPGDRICLVGRNGSGKSTLMKVIAGLVEVDDGERFVQPGVTVSYLPQDPVMPEGVSVHDYVHAGLRHEDEYHRVDICLEAMQLDGARDTSTLSGGEGRRAAIARALVSEPDILLLDEPTNHLDLPTIEWLEEELQSFRGAMMMISHDRTFLRKLSRQLLWLDRSKIRRTDQGYEFFDEWVEQVLADEEKELTRINIQIAEEERYMLKGVTARRKRNMRRVRKLADLREQKATRVQVQGTVNLKVDSGESSGKLVIEAKGISKAFGDKIIAKDFSIRVMRGDKIGLIGPNGAGKTTLLKMLTGQLQPDSGDIRIGTNLTAAYFDQKRDNLPKDVTPWDYLADMGGDQIIVHDQPKHVVTYMRDFLFEERQARQPIHALSGGEKNRLMLAKLLASPTNFLVLDEPTNDLDMETLDLLQEVLSEYDGTLLLVSHDRDFLDRVVTSTIAVEGNGNVQEYPGGYEDYLRQRPDDKAVTEAKAKSAEKPKEQPKKTKAKLSYKDQRELDMLPQKMEKLTAEKEQLERAMADPDLFAKSPDKFQKTSDDLSVVQAELEACEERWLELEMLQEELSAG</sequence>
<name>A0A917BZ20_9PROT</name>
<dbReference type="GO" id="GO:0003677">
    <property type="term" value="F:DNA binding"/>
    <property type="evidence" value="ECO:0007669"/>
    <property type="project" value="UniProtKB-UniRule"/>
</dbReference>